<dbReference type="InterPro" id="IPR001607">
    <property type="entry name" value="Znf_UBP"/>
</dbReference>
<evidence type="ECO:0000259" key="1">
    <source>
        <dbReference type="PROSITE" id="PS50271"/>
    </source>
</evidence>
<dbReference type="EMBL" id="JBHEZZ010000032">
    <property type="protein sequence ID" value="MFC1406692.1"/>
    <property type="molecule type" value="Genomic_DNA"/>
</dbReference>
<organism evidence="2 3">
    <name type="scientific">Streptacidiphilus cavernicola</name>
    <dbReference type="NCBI Taxonomy" id="3342716"/>
    <lineage>
        <taxon>Bacteria</taxon>
        <taxon>Bacillati</taxon>
        <taxon>Actinomycetota</taxon>
        <taxon>Actinomycetes</taxon>
        <taxon>Kitasatosporales</taxon>
        <taxon>Streptomycetaceae</taxon>
        <taxon>Streptacidiphilus</taxon>
    </lineage>
</organism>
<gene>
    <name evidence="2" type="ORF">ACEZDJ_35920</name>
</gene>
<evidence type="ECO:0000313" key="2">
    <source>
        <dbReference type="EMBL" id="MFC1406692.1"/>
    </source>
</evidence>
<dbReference type="PROSITE" id="PS50271">
    <property type="entry name" value="ZF_UBP"/>
    <property type="match status" value="1"/>
</dbReference>
<reference evidence="2 3" key="1">
    <citation type="submission" date="2024-09" db="EMBL/GenBank/DDBJ databases">
        <authorList>
            <person name="Lee S.D."/>
        </authorList>
    </citation>
    <scope>NUCLEOTIDE SEQUENCE [LARGE SCALE GENOMIC DNA]</scope>
    <source>
        <strain evidence="2 3">N1-5</strain>
    </source>
</reference>
<dbReference type="Proteomes" id="UP001592528">
    <property type="component" value="Unassembled WGS sequence"/>
</dbReference>
<dbReference type="Gene3D" id="3.30.40.10">
    <property type="entry name" value="Zinc/RING finger domain, C3HC4 (zinc finger)"/>
    <property type="match status" value="1"/>
</dbReference>
<name>A0ABV6UZ02_9ACTN</name>
<evidence type="ECO:0000313" key="3">
    <source>
        <dbReference type="Proteomes" id="UP001592528"/>
    </source>
</evidence>
<dbReference type="Pfam" id="PF02148">
    <property type="entry name" value="zf-UBP"/>
    <property type="match status" value="1"/>
</dbReference>
<dbReference type="RefSeq" id="WP_030257439.1">
    <property type="nucleotide sequence ID" value="NZ_JBHEZZ010000032.1"/>
</dbReference>
<keyword evidence="3" id="KW-1185">Reference proteome</keyword>
<accession>A0ABV6UZ02</accession>
<sequence length="86" mass="9475">MHGCPHSAALPDPEPEALAETCPECVVLGQHPVQLRKCLVCGHIACCDSSPSRHATAHFHATGHPVMRSFEPGESWRWCYEDRSLV</sequence>
<protein>
    <submittedName>
        <fullName evidence="2">UBP-type zinc finger domain-containing protein</fullName>
    </submittedName>
</protein>
<dbReference type="SUPFAM" id="SSF57850">
    <property type="entry name" value="RING/U-box"/>
    <property type="match status" value="1"/>
</dbReference>
<dbReference type="InterPro" id="IPR013083">
    <property type="entry name" value="Znf_RING/FYVE/PHD"/>
</dbReference>
<feature type="domain" description="UBP-type" evidence="1">
    <location>
        <begin position="2"/>
        <end position="86"/>
    </location>
</feature>
<comment type="caution">
    <text evidence="2">The sequence shown here is derived from an EMBL/GenBank/DDBJ whole genome shotgun (WGS) entry which is preliminary data.</text>
</comment>
<proteinExistence type="predicted"/>